<dbReference type="EMBL" id="FUYH01000017">
    <property type="protein sequence ID" value="SKA95151.1"/>
    <property type="molecule type" value="Genomic_DNA"/>
</dbReference>
<dbReference type="PIRSF" id="PIRSF000808">
    <property type="entry name" value="GalT"/>
    <property type="match status" value="1"/>
</dbReference>
<keyword evidence="4" id="KW-0808">Transferase</keyword>
<feature type="domain" description="DUF4921" evidence="3">
    <location>
        <begin position="97"/>
        <end position="301"/>
    </location>
</feature>
<dbReference type="RefSeq" id="WP_078697148.1">
    <property type="nucleotide sequence ID" value="NZ_FUYH01000017.1"/>
</dbReference>
<evidence type="ECO:0000313" key="5">
    <source>
        <dbReference type="Proteomes" id="UP000190105"/>
    </source>
</evidence>
<organism evidence="4 5">
    <name type="scientific">Caloramator quimbayensis</name>
    <dbReference type="NCBI Taxonomy" id="1147123"/>
    <lineage>
        <taxon>Bacteria</taxon>
        <taxon>Bacillati</taxon>
        <taxon>Bacillota</taxon>
        <taxon>Clostridia</taxon>
        <taxon>Eubacteriales</taxon>
        <taxon>Clostridiaceae</taxon>
        <taxon>Caloramator</taxon>
    </lineage>
</organism>
<dbReference type="AlphaFoldDB" id="A0A1T4Y1F3"/>
<protein>
    <submittedName>
        <fullName evidence="4">UDPglucose--hexose-1-phosphate uridylyltransferase</fullName>
    </submittedName>
</protein>
<keyword evidence="2" id="KW-0479">Metal-binding</keyword>
<dbReference type="OrthoDB" id="9769064at2"/>
<feature type="binding site" evidence="2">
    <location>
        <position position="145"/>
    </location>
    <ligand>
        <name>Zn(2+)</name>
        <dbReference type="ChEBI" id="CHEBI:29105"/>
    </ligand>
</feature>
<dbReference type="PANTHER" id="PTHR42763">
    <property type="entry name" value="ADP-GLUCOSE PHOSPHORYLASE"/>
    <property type="match status" value="1"/>
</dbReference>
<gene>
    <name evidence="4" type="ORF">SAMN05443428_11742</name>
</gene>
<keyword evidence="4" id="KW-0548">Nucleotidyltransferase</keyword>
<dbReference type="GO" id="GO:0008270">
    <property type="term" value="F:zinc ion binding"/>
    <property type="evidence" value="ECO:0007669"/>
    <property type="project" value="InterPro"/>
</dbReference>
<dbReference type="InterPro" id="IPR036265">
    <property type="entry name" value="HIT-like_sf"/>
</dbReference>
<proteinExistence type="predicted"/>
<evidence type="ECO:0000256" key="1">
    <source>
        <dbReference type="PIRSR" id="PIRSR000808-1"/>
    </source>
</evidence>
<comment type="cofactor">
    <cofactor evidence="2">
        <name>Zn(2+)</name>
        <dbReference type="ChEBI" id="CHEBI:29105"/>
    </cofactor>
    <text evidence="2">Binds 1 zinc ion per subunit.</text>
</comment>
<evidence type="ECO:0000259" key="3">
    <source>
        <dbReference type="Pfam" id="PF16268"/>
    </source>
</evidence>
<keyword evidence="2" id="KW-0862">Zinc</keyword>
<dbReference type="Pfam" id="PF16268">
    <property type="entry name" value="DUF4921"/>
    <property type="match status" value="1"/>
</dbReference>
<evidence type="ECO:0000256" key="2">
    <source>
        <dbReference type="PIRSR" id="PIRSR000808-3"/>
    </source>
</evidence>
<dbReference type="Gene3D" id="3.30.428.10">
    <property type="entry name" value="HIT-like"/>
    <property type="match status" value="2"/>
</dbReference>
<reference evidence="5" key="1">
    <citation type="submission" date="2017-02" db="EMBL/GenBank/DDBJ databases">
        <authorList>
            <person name="Varghese N."/>
            <person name="Submissions S."/>
        </authorList>
    </citation>
    <scope>NUCLEOTIDE SEQUENCE [LARGE SCALE GENOMIC DNA]</scope>
    <source>
        <strain evidence="5">USBA 833</strain>
    </source>
</reference>
<evidence type="ECO:0000313" key="4">
    <source>
        <dbReference type="EMBL" id="SKA95151.1"/>
    </source>
</evidence>
<name>A0A1T4Y1F3_9CLOT</name>
<dbReference type="GO" id="GO:0008108">
    <property type="term" value="F:UDP-glucose:hexose-1-phosphate uridylyltransferase activity"/>
    <property type="evidence" value="ECO:0007669"/>
    <property type="project" value="InterPro"/>
</dbReference>
<feature type="binding site" evidence="2">
    <location>
        <position position="94"/>
    </location>
    <ligand>
        <name>Zn(2+)</name>
        <dbReference type="ChEBI" id="CHEBI:29105"/>
    </ligand>
</feature>
<feature type="binding site" evidence="2">
    <location>
        <position position="45"/>
    </location>
    <ligand>
        <name>Zn(2+)</name>
        <dbReference type="ChEBI" id="CHEBI:29105"/>
    </ligand>
</feature>
<dbReference type="Proteomes" id="UP000190105">
    <property type="component" value="Unassembled WGS sequence"/>
</dbReference>
<accession>A0A1T4Y1F3</accession>
<feature type="binding site" evidence="2">
    <location>
        <position position="42"/>
    </location>
    <ligand>
        <name>Zn(2+)</name>
        <dbReference type="ChEBI" id="CHEBI:29105"/>
    </ligand>
</feature>
<sequence>MAEFRLNNITREQILIVESRSKRPKDFKSAETAEKVKYKDNCPFCVGNEDNTPPEIFRLGSPWEVRVVENKFPILDREGDITGYHYVLIETADHSKGFHEMDEEEIFKVFKSYVEVCKKLYEKDDVKYVQVFKNYKKEAGASLEHPHSQIIAIKKMPDKINNKIRKYRELYFKNSRCLMCKTIEEELQYKERVVYHDEDFIIYCPFASIFPYEMAIAPIKHKSSILNLCDDDIRKFSGSVLKAIFKLNQNIGDVPYNMYLDFIKNENNYYHYEVRLCPRLSINAGFEIATGLYTNIVSPETAAKILRD</sequence>
<dbReference type="InterPro" id="IPR032576">
    <property type="entry name" value="DUF4921"/>
</dbReference>
<dbReference type="STRING" id="1147123.SAMN05443428_11742"/>
<feature type="active site" description="Tele-UMP-histidine intermediate" evidence="1">
    <location>
        <position position="147"/>
    </location>
</feature>
<dbReference type="InterPro" id="IPR001937">
    <property type="entry name" value="GalP_UDPtransf1"/>
</dbReference>
<dbReference type="SUPFAM" id="SSF54197">
    <property type="entry name" value="HIT-like"/>
    <property type="match status" value="2"/>
</dbReference>
<keyword evidence="5" id="KW-1185">Reference proteome</keyword>
<dbReference type="InterPro" id="IPR053177">
    <property type="entry name" value="ADP-glucose_phosphorylase"/>
</dbReference>
<dbReference type="GO" id="GO:0006012">
    <property type="term" value="P:galactose metabolic process"/>
    <property type="evidence" value="ECO:0007669"/>
    <property type="project" value="InterPro"/>
</dbReference>
<dbReference type="PANTHER" id="PTHR42763:SF1">
    <property type="entry name" value="UDP-GLUCOSE--HEXOSE-1-PHOSPHATE URIDYLYLTRANSFERASE"/>
    <property type="match status" value="1"/>
</dbReference>